<gene>
    <name evidence="1" type="ORF">K1Y79_14000</name>
</gene>
<dbReference type="GO" id="GO:0016787">
    <property type="term" value="F:hydrolase activity"/>
    <property type="evidence" value="ECO:0007669"/>
    <property type="project" value="UniProtKB-KW"/>
</dbReference>
<sequence length="404" mass="44355">MMTIRQWIISIAIVTAGCNSGDKHEQLLSNATQDASCPFMTTTPDGHTVISWVETAKGADTGTLYYAVSADKGRTFSAPRRVATANGILPHAENMPKMVFKPDGEVIAIYGVEQNDARNKYAGRVYYTRSLNGGETWLPAVPLVTDTGSYDQRYFDIALLPGGEAAAIWLDNRKAVDAEGSSLYFAVTDGRDGFKKERALAETVCQCCRTDLYTDAQGGIHIAFRDIINDSIRDMVHMVSTDGGNAFSKLNRISADNWVVRGCPHTGPAMTKNKQSMHFTWFTMGGGEGVYYCQSTDNGQTYTQKQKVSIAPMAKHPQIATLADDRILLVWDEPVKQPDNTFKSRVGYQWRDGGGKVLQTGVLTTDSTHVTYPVITGVDDGTVLMAYTQRAGDLQQVRCMLVKQ</sequence>
<evidence type="ECO:0000313" key="2">
    <source>
        <dbReference type="Proteomes" id="UP000812961"/>
    </source>
</evidence>
<organism evidence="1 2">
    <name type="scientific">Chitinophaga rhizophila</name>
    <dbReference type="NCBI Taxonomy" id="2866212"/>
    <lineage>
        <taxon>Bacteria</taxon>
        <taxon>Pseudomonadati</taxon>
        <taxon>Bacteroidota</taxon>
        <taxon>Chitinophagia</taxon>
        <taxon>Chitinophagales</taxon>
        <taxon>Chitinophagaceae</taxon>
        <taxon>Chitinophaga</taxon>
    </lineage>
</organism>
<dbReference type="EMBL" id="JAICCF010000002">
    <property type="protein sequence ID" value="MBW8685447.1"/>
    <property type="molecule type" value="Genomic_DNA"/>
</dbReference>
<reference evidence="1 2" key="1">
    <citation type="submission" date="2021-08" db="EMBL/GenBank/DDBJ databases">
        <title>The genome sequence of Chitinophaga sp. B61.</title>
        <authorList>
            <person name="Zhang X."/>
        </authorList>
    </citation>
    <scope>NUCLEOTIDE SEQUENCE [LARGE SCALE GENOMIC DNA]</scope>
    <source>
        <strain evidence="1 2">B61</strain>
    </source>
</reference>
<dbReference type="RefSeq" id="WP_220250712.1">
    <property type="nucleotide sequence ID" value="NZ_JAICCF010000002.1"/>
</dbReference>
<dbReference type="Proteomes" id="UP000812961">
    <property type="component" value="Unassembled WGS sequence"/>
</dbReference>
<protein>
    <submittedName>
        <fullName evidence="1">Glycoside hydrolase</fullName>
    </submittedName>
</protein>
<name>A0ABS7GCP9_9BACT</name>
<keyword evidence="1" id="KW-0378">Hydrolase</keyword>
<dbReference type="InterPro" id="IPR036278">
    <property type="entry name" value="Sialidase_sf"/>
</dbReference>
<accession>A0ABS7GCP9</accession>
<dbReference type="CDD" id="cd15482">
    <property type="entry name" value="Sialidase_non-viral"/>
    <property type="match status" value="1"/>
</dbReference>
<proteinExistence type="predicted"/>
<keyword evidence="2" id="KW-1185">Reference proteome</keyword>
<comment type="caution">
    <text evidence="1">The sequence shown here is derived from an EMBL/GenBank/DDBJ whole genome shotgun (WGS) entry which is preliminary data.</text>
</comment>
<dbReference type="Gene3D" id="2.120.10.10">
    <property type="match status" value="2"/>
</dbReference>
<evidence type="ECO:0000313" key="1">
    <source>
        <dbReference type="EMBL" id="MBW8685447.1"/>
    </source>
</evidence>
<dbReference type="PROSITE" id="PS51257">
    <property type="entry name" value="PROKAR_LIPOPROTEIN"/>
    <property type="match status" value="1"/>
</dbReference>
<dbReference type="SUPFAM" id="SSF50939">
    <property type="entry name" value="Sialidases"/>
    <property type="match status" value="1"/>
</dbReference>